<keyword evidence="5" id="KW-0106">Calcium</keyword>
<gene>
    <name evidence="10" type="primary">LOC110147359</name>
</gene>
<keyword evidence="6" id="KW-1133">Transmembrane helix</keyword>
<feature type="domain" description="Sulfatase N-terminal" evidence="8">
    <location>
        <begin position="152"/>
        <end position="479"/>
    </location>
</feature>
<dbReference type="Gene3D" id="3.40.720.10">
    <property type="entry name" value="Alkaline Phosphatase, subunit A"/>
    <property type="match status" value="2"/>
</dbReference>
<keyword evidence="9" id="KW-1185">Reference proteome</keyword>
<accession>A0ABM4HWH4</accession>
<protein>
    <submittedName>
        <fullName evidence="10">Arylsulfatase D-like isoform X1</fullName>
    </submittedName>
</protein>
<evidence type="ECO:0000313" key="9">
    <source>
        <dbReference type="Proteomes" id="UP001652640"/>
    </source>
</evidence>
<dbReference type="PROSITE" id="PS00523">
    <property type="entry name" value="SULFATASE_1"/>
    <property type="match status" value="1"/>
</dbReference>
<evidence type="ECO:0000256" key="4">
    <source>
        <dbReference type="ARBA" id="ARBA00022801"/>
    </source>
</evidence>
<evidence type="ECO:0000256" key="3">
    <source>
        <dbReference type="ARBA" id="ARBA00022723"/>
    </source>
</evidence>
<evidence type="ECO:0000256" key="6">
    <source>
        <dbReference type="SAM" id="Phobius"/>
    </source>
</evidence>
<dbReference type="Proteomes" id="UP001652640">
    <property type="component" value="Unplaced"/>
</dbReference>
<proteinExistence type="inferred from homology"/>
<feature type="domain" description="Sulfatase N-terminal" evidence="8">
    <location>
        <begin position="41"/>
        <end position="126"/>
    </location>
</feature>
<name>A0ABM4HWH4_ODOVR</name>
<evidence type="ECO:0000256" key="1">
    <source>
        <dbReference type="ARBA" id="ARBA00001913"/>
    </source>
</evidence>
<dbReference type="CDD" id="cd16159">
    <property type="entry name" value="ES"/>
    <property type="match status" value="1"/>
</dbReference>
<feature type="signal peptide" evidence="7">
    <location>
        <begin position="1"/>
        <end position="36"/>
    </location>
</feature>
<evidence type="ECO:0000256" key="5">
    <source>
        <dbReference type="ARBA" id="ARBA00022837"/>
    </source>
</evidence>
<dbReference type="InterPro" id="IPR017850">
    <property type="entry name" value="Alkaline_phosphatase_core_sf"/>
</dbReference>
<dbReference type="RefSeq" id="XP_070319918.1">
    <property type="nucleotide sequence ID" value="XM_070463817.1"/>
</dbReference>
<dbReference type="InterPro" id="IPR000917">
    <property type="entry name" value="Sulfatase_N"/>
</dbReference>
<evidence type="ECO:0000259" key="8">
    <source>
        <dbReference type="Pfam" id="PF00884"/>
    </source>
</evidence>
<dbReference type="Pfam" id="PF00884">
    <property type="entry name" value="Sulfatase"/>
    <property type="match status" value="2"/>
</dbReference>
<evidence type="ECO:0000313" key="10">
    <source>
        <dbReference type="RefSeq" id="XP_070319918.1"/>
    </source>
</evidence>
<feature type="chain" id="PRO_5046883809" evidence="7">
    <location>
        <begin position="37"/>
        <end position="647"/>
    </location>
</feature>
<organism evidence="9 10">
    <name type="scientific">Odocoileus virginianus</name>
    <name type="common">White-tailed deer</name>
    <dbReference type="NCBI Taxonomy" id="9874"/>
    <lineage>
        <taxon>Eukaryota</taxon>
        <taxon>Metazoa</taxon>
        <taxon>Chordata</taxon>
        <taxon>Craniata</taxon>
        <taxon>Vertebrata</taxon>
        <taxon>Euteleostomi</taxon>
        <taxon>Mammalia</taxon>
        <taxon>Eutheria</taxon>
        <taxon>Laurasiatheria</taxon>
        <taxon>Artiodactyla</taxon>
        <taxon>Ruminantia</taxon>
        <taxon>Pecora</taxon>
        <taxon>Cervidae</taxon>
        <taxon>Odocoileinae</taxon>
        <taxon>Odocoileus</taxon>
    </lineage>
</organism>
<keyword evidence="6" id="KW-0472">Membrane</keyword>
<dbReference type="Pfam" id="PF14707">
    <property type="entry name" value="Sulfatase_C"/>
    <property type="match status" value="1"/>
</dbReference>
<keyword evidence="6" id="KW-0812">Transmembrane</keyword>
<keyword evidence="4" id="KW-0378">Hydrolase</keyword>
<evidence type="ECO:0000256" key="2">
    <source>
        <dbReference type="ARBA" id="ARBA00008779"/>
    </source>
</evidence>
<feature type="transmembrane region" description="Helical" evidence="6">
    <location>
        <begin position="253"/>
        <end position="270"/>
    </location>
</feature>
<dbReference type="GeneID" id="110147359"/>
<sequence length="647" mass="71626">MAPAAQRRRAAHAARDSLNVLLIMCLLLKTCELKSANTSKPNILLIMADDLGIGDLGCYGNDTLRTPNIDRLAEEGVRLTQHLAAAPLCTPSRAAFLTGRHAFRSGSCAVENLSPRRRPPAYLPEVRELPEVGYFPEVRYFRLFAGNQPFLSGLLRSAGMDATDGYRALMWNAGSGGLPQNETTFAKILQWQGYTTGLVGKWHQGVNCASRTDHCHHPLHHGFDYFYGMPFTLVNDCHPDRPPEVDAGLRARLWLYTQIMALGVLTIVAGKAGRLISVSWKLVFSVATLVLLFFTSWYASFGFVRRWNCILMRNHEVTEQPMDLERAASLVLEEAVSFIARNKHSPFLLFVSLLHVHIPLVTTERFLGKSQHGLYGDNVEEMDWLVGEILNAVEEHGLKNTTLTYFTSDHGGHLEARDGHVQLGGWNGIYRGGKGMAGWEGGIRVPGIFRWPGVLPAGRVVHEPTSLMDVFPTVVQLAGGQVPQDRVIDGRSLLPLLRGDAEHSAHEFLFHYCGQYLHAARWHEKDSGRLWKVHYTTPRFHPEGAGACHGRGVCPCSGAGVTHHDPPLLFDLSRDPSEARPLSPDAGPLYREAVARVGRAVWEHRGSGSPAPAQFSFHHVAWKPWLQPCCGAFPFCACSRDTDPGET</sequence>
<feature type="transmembrane region" description="Helical" evidence="6">
    <location>
        <begin position="282"/>
        <end position="304"/>
    </location>
</feature>
<dbReference type="PANTHER" id="PTHR42693:SF5">
    <property type="entry name" value="ARYLSULFATASE D"/>
    <property type="match status" value="1"/>
</dbReference>
<dbReference type="SUPFAM" id="SSF53649">
    <property type="entry name" value="Alkaline phosphatase-like"/>
    <property type="match status" value="1"/>
</dbReference>
<dbReference type="Gene3D" id="3.30.1120.10">
    <property type="match status" value="1"/>
</dbReference>
<keyword evidence="7" id="KW-0732">Signal</keyword>
<dbReference type="InterPro" id="IPR050738">
    <property type="entry name" value="Sulfatase"/>
</dbReference>
<evidence type="ECO:0000256" key="7">
    <source>
        <dbReference type="SAM" id="SignalP"/>
    </source>
</evidence>
<dbReference type="PROSITE" id="PS00149">
    <property type="entry name" value="SULFATASE_2"/>
    <property type="match status" value="1"/>
</dbReference>
<keyword evidence="3" id="KW-0479">Metal-binding</keyword>
<comment type="similarity">
    <text evidence="2">Belongs to the sulfatase family.</text>
</comment>
<comment type="cofactor">
    <cofactor evidence="1">
        <name>Ca(2+)</name>
        <dbReference type="ChEBI" id="CHEBI:29108"/>
    </cofactor>
</comment>
<dbReference type="PANTHER" id="PTHR42693">
    <property type="entry name" value="ARYLSULFATASE FAMILY MEMBER"/>
    <property type="match status" value="1"/>
</dbReference>
<dbReference type="Gene3D" id="1.10.287.550">
    <property type="entry name" value="Helix hairpin bin"/>
    <property type="match status" value="1"/>
</dbReference>
<reference evidence="10" key="1">
    <citation type="submission" date="2025-08" db="UniProtKB">
        <authorList>
            <consortium name="RefSeq"/>
        </authorList>
    </citation>
    <scope>IDENTIFICATION</scope>
    <source>
        <tissue evidence="10">Tongue muscle</tissue>
    </source>
</reference>
<dbReference type="InterPro" id="IPR024607">
    <property type="entry name" value="Sulfatase_CS"/>
</dbReference>